<dbReference type="InterPro" id="IPR024320">
    <property type="entry name" value="LPG_synthase_C"/>
</dbReference>
<dbReference type="SUPFAM" id="SSF55729">
    <property type="entry name" value="Acyl-CoA N-acyltransferases (Nat)"/>
    <property type="match status" value="2"/>
</dbReference>
<dbReference type="PIRSF" id="PIRSF018688">
    <property type="entry name" value="UCP018688"/>
    <property type="match status" value="1"/>
</dbReference>
<dbReference type="Gene3D" id="3.40.630.30">
    <property type="match status" value="1"/>
</dbReference>
<name>A0A4R7K9V9_9CLOT</name>
<dbReference type="InterPro" id="IPR016181">
    <property type="entry name" value="Acyl_CoA_acyltransferase"/>
</dbReference>
<protein>
    <recommendedName>
        <fullName evidence="1">Phosphatidylglycerol lysyltransferase C-terminal domain-containing protein</fullName>
    </recommendedName>
</protein>
<dbReference type="OrthoDB" id="9765580at2"/>
<reference evidence="2 3" key="1">
    <citation type="submission" date="2019-03" db="EMBL/GenBank/DDBJ databases">
        <title>Genomic Encyclopedia of Type Strains, Phase IV (KMG-IV): sequencing the most valuable type-strain genomes for metagenomic binning, comparative biology and taxonomic classification.</title>
        <authorList>
            <person name="Goeker M."/>
        </authorList>
    </citation>
    <scope>NUCLEOTIDE SEQUENCE [LARGE SCALE GENOMIC DNA]</scope>
    <source>
        <strain evidence="2 3">DSM 24455</strain>
    </source>
</reference>
<dbReference type="RefSeq" id="WP_133628867.1">
    <property type="nucleotide sequence ID" value="NZ_SOAZ01000022.1"/>
</dbReference>
<proteinExistence type="predicted"/>
<feature type="domain" description="Phosphatidylglycerol lysyltransferase C-terminal" evidence="1">
    <location>
        <begin position="24"/>
        <end position="296"/>
    </location>
</feature>
<dbReference type="InterPro" id="IPR016732">
    <property type="entry name" value="UCP018688"/>
</dbReference>
<dbReference type="PANTHER" id="PTHR41373:SF1">
    <property type="entry name" value="PHOSPHATIDYLGLYCEROL LYSYLTRANSFERASE C-TERMINAL DOMAIN-CONTAINING PROTEIN"/>
    <property type="match status" value="1"/>
</dbReference>
<dbReference type="EMBL" id="SOAZ01000022">
    <property type="protein sequence ID" value="TDT51047.1"/>
    <property type="molecule type" value="Genomic_DNA"/>
</dbReference>
<dbReference type="AlphaFoldDB" id="A0A4R7K9V9"/>
<evidence type="ECO:0000313" key="3">
    <source>
        <dbReference type="Proteomes" id="UP000295325"/>
    </source>
</evidence>
<dbReference type="Pfam" id="PF09924">
    <property type="entry name" value="LPG_synthase_C"/>
    <property type="match status" value="1"/>
</dbReference>
<evidence type="ECO:0000259" key="1">
    <source>
        <dbReference type="Pfam" id="PF09924"/>
    </source>
</evidence>
<dbReference type="PANTHER" id="PTHR41373">
    <property type="entry name" value="DUF2156 DOMAIN-CONTAINING PROTEIN"/>
    <property type="match status" value="1"/>
</dbReference>
<organism evidence="2 3">
    <name type="scientific">Fonticella tunisiensis</name>
    <dbReference type="NCBI Taxonomy" id="1096341"/>
    <lineage>
        <taxon>Bacteria</taxon>
        <taxon>Bacillati</taxon>
        <taxon>Bacillota</taxon>
        <taxon>Clostridia</taxon>
        <taxon>Eubacteriales</taxon>
        <taxon>Clostridiaceae</taxon>
        <taxon>Fonticella</taxon>
    </lineage>
</organism>
<evidence type="ECO:0000313" key="2">
    <source>
        <dbReference type="EMBL" id="TDT51047.1"/>
    </source>
</evidence>
<comment type="caution">
    <text evidence="2">The sequence shown here is derived from an EMBL/GenBank/DDBJ whole genome shotgun (WGS) entry which is preliminary data.</text>
</comment>
<dbReference type="Proteomes" id="UP000295325">
    <property type="component" value="Unassembled WGS sequence"/>
</dbReference>
<sequence length="299" mass="35499">MEGFKPIEIEDRDIFLKYLGDYNFNTYEYSFLTLYLWRKLCRVEYSIIDGALIVKKTEKSKGTYFMQPIGCPDNRLKDLVVKLNSIKEKSPDMKCLFRDVEKPFLEKLINIFGERIRSFEDIDNFDYIYESKKLISLSGRKLHGKKNHYNQFINSYDAECKDLKDKEVRKDCMDFLMRWYEKKENKDEQLKFELDGTRDILIDFDKLNALGMAVYINGNIEAFTIGEKVNKDMGIIHIEKGNHEFRGIYAYINKTFAEKYLSDVKFINREEDLGIEGLRRAKSSYHPVKLEKKYIVELV</sequence>
<accession>A0A4R7K9V9</accession>
<keyword evidence="3" id="KW-1185">Reference proteome</keyword>
<gene>
    <name evidence="2" type="ORF">EDD71_12217</name>
</gene>